<accession>A0A8J6ULG8</accession>
<evidence type="ECO:0000313" key="4">
    <source>
        <dbReference type="EMBL" id="MBD1401132.1"/>
    </source>
</evidence>
<proteinExistence type="inferred from homology"/>
<dbReference type="CDD" id="cd06464">
    <property type="entry name" value="ACD_sHsps-like"/>
    <property type="match status" value="1"/>
</dbReference>
<name>A0A8J6ULG8_9BACT</name>
<comment type="caution">
    <text evidence="4">The sequence shown here is derived from an EMBL/GenBank/DDBJ whole genome shotgun (WGS) entry which is preliminary data.</text>
</comment>
<dbReference type="AlphaFoldDB" id="A0A8J6ULG8"/>
<comment type="similarity">
    <text evidence="1 2">Belongs to the small heat shock protein (HSP20) family.</text>
</comment>
<dbReference type="InterPro" id="IPR031107">
    <property type="entry name" value="Small_HSP"/>
</dbReference>
<feature type="domain" description="SHSP" evidence="3">
    <location>
        <begin position="21"/>
        <end position="124"/>
    </location>
</feature>
<evidence type="ECO:0000259" key="3">
    <source>
        <dbReference type="PROSITE" id="PS01031"/>
    </source>
</evidence>
<dbReference type="Gene3D" id="2.60.40.790">
    <property type="match status" value="1"/>
</dbReference>
<dbReference type="InterPro" id="IPR008978">
    <property type="entry name" value="HSP20-like_chaperone"/>
</dbReference>
<keyword evidence="5" id="KW-1185">Reference proteome</keyword>
<organism evidence="4 5">
    <name type="scientific">Pelovirga terrestris</name>
    <dbReference type="NCBI Taxonomy" id="2771352"/>
    <lineage>
        <taxon>Bacteria</taxon>
        <taxon>Pseudomonadati</taxon>
        <taxon>Thermodesulfobacteriota</taxon>
        <taxon>Desulfuromonadia</taxon>
        <taxon>Geobacterales</taxon>
        <taxon>Geobacteraceae</taxon>
        <taxon>Pelovirga</taxon>
    </lineage>
</organism>
<evidence type="ECO:0000313" key="5">
    <source>
        <dbReference type="Proteomes" id="UP000632828"/>
    </source>
</evidence>
<dbReference type="InterPro" id="IPR002068">
    <property type="entry name" value="A-crystallin/Hsp20_dom"/>
</dbReference>
<dbReference type="SUPFAM" id="SSF49764">
    <property type="entry name" value="HSP20-like chaperones"/>
    <property type="match status" value="1"/>
</dbReference>
<dbReference type="PROSITE" id="PS01031">
    <property type="entry name" value="SHSP"/>
    <property type="match status" value="1"/>
</dbReference>
<dbReference type="EMBL" id="JACWUN010000011">
    <property type="protein sequence ID" value="MBD1401132.1"/>
    <property type="molecule type" value="Genomic_DNA"/>
</dbReference>
<gene>
    <name evidence="4" type="ORF">ICT70_10635</name>
</gene>
<dbReference type="PANTHER" id="PTHR11527">
    <property type="entry name" value="HEAT-SHOCK PROTEIN 20 FAMILY MEMBER"/>
    <property type="match status" value="1"/>
</dbReference>
<evidence type="ECO:0000256" key="1">
    <source>
        <dbReference type="PROSITE-ProRule" id="PRU00285"/>
    </source>
</evidence>
<dbReference type="Proteomes" id="UP000632828">
    <property type="component" value="Unassembled WGS sequence"/>
</dbReference>
<dbReference type="RefSeq" id="WP_191156392.1">
    <property type="nucleotide sequence ID" value="NZ_JACWUN010000011.1"/>
</dbReference>
<protein>
    <submittedName>
        <fullName evidence="4">Hsp20/alpha crystallin family protein</fullName>
    </submittedName>
</protein>
<evidence type="ECO:0000256" key="2">
    <source>
        <dbReference type="RuleBase" id="RU003616"/>
    </source>
</evidence>
<reference evidence="4" key="1">
    <citation type="submission" date="2020-09" db="EMBL/GenBank/DDBJ databases">
        <title>Pelobacter alkaliphilus sp. nov., a novel anaerobic arsenate-reducing bacterium from terrestrial mud volcano.</title>
        <authorList>
            <person name="Khomyakova M.A."/>
            <person name="Merkel A.Y."/>
            <person name="Slobodkin A.I."/>
        </authorList>
    </citation>
    <scope>NUCLEOTIDE SEQUENCE</scope>
    <source>
        <strain evidence="4">M08fum</strain>
    </source>
</reference>
<dbReference type="Pfam" id="PF00011">
    <property type="entry name" value="HSP20"/>
    <property type="match status" value="1"/>
</dbReference>
<sequence>MNDKQMATQQVAQAHPLEQASPVLWGTPAVDIYETDHELVLLADMPGVNEQGLQLEVSRGVLTLEAERTESENGNKHGYYRQFKLSDRIDADAGQAQLKDGVLTLRLPKSATAKPKKIAVKTLH</sequence>